<gene>
    <name evidence="1" type="ORF">Nepgr_018165</name>
</gene>
<dbReference type="Proteomes" id="UP001279734">
    <property type="component" value="Unassembled WGS sequence"/>
</dbReference>
<organism evidence="1 2">
    <name type="scientific">Nepenthes gracilis</name>
    <name type="common">Slender pitcher plant</name>
    <dbReference type="NCBI Taxonomy" id="150966"/>
    <lineage>
        <taxon>Eukaryota</taxon>
        <taxon>Viridiplantae</taxon>
        <taxon>Streptophyta</taxon>
        <taxon>Embryophyta</taxon>
        <taxon>Tracheophyta</taxon>
        <taxon>Spermatophyta</taxon>
        <taxon>Magnoliopsida</taxon>
        <taxon>eudicotyledons</taxon>
        <taxon>Gunneridae</taxon>
        <taxon>Pentapetalae</taxon>
        <taxon>Caryophyllales</taxon>
        <taxon>Nepenthaceae</taxon>
        <taxon>Nepenthes</taxon>
    </lineage>
</organism>
<name>A0AAD3ST13_NEPGR</name>
<dbReference type="AlphaFoldDB" id="A0AAD3ST13"/>
<dbReference type="EMBL" id="BSYO01000016">
    <property type="protein sequence ID" value="GMH16324.1"/>
    <property type="molecule type" value="Genomic_DNA"/>
</dbReference>
<comment type="caution">
    <text evidence="1">The sequence shown here is derived from an EMBL/GenBank/DDBJ whole genome shotgun (WGS) entry which is preliminary data.</text>
</comment>
<evidence type="ECO:0000313" key="2">
    <source>
        <dbReference type="Proteomes" id="UP001279734"/>
    </source>
</evidence>
<keyword evidence="2" id="KW-1185">Reference proteome</keyword>
<accession>A0AAD3ST13</accession>
<proteinExistence type="predicted"/>
<reference evidence="1" key="1">
    <citation type="submission" date="2023-05" db="EMBL/GenBank/DDBJ databases">
        <title>Nepenthes gracilis genome sequencing.</title>
        <authorList>
            <person name="Fukushima K."/>
        </authorList>
    </citation>
    <scope>NUCLEOTIDE SEQUENCE</scope>
    <source>
        <strain evidence="1">SING2019-196</strain>
    </source>
</reference>
<protein>
    <submittedName>
        <fullName evidence="1">Uncharacterized protein</fullName>
    </submittedName>
</protein>
<evidence type="ECO:0000313" key="1">
    <source>
        <dbReference type="EMBL" id="GMH16324.1"/>
    </source>
</evidence>
<sequence>MLTSSSNEGINLLEERLAMALRENFSQLAADLNVNSRERGDESCGWCSQQDLPHRNISRGSGQRDAIKDKVELNSNILTWTGSMGDQKGSWPRPAASIALRRCACLTSPPVGECTS</sequence>